<gene>
    <name evidence="1" type="ORF">DF185_16620</name>
</gene>
<dbReference type="InterPro" id="IPR019271">
    <property type="entry name" value="DUF2284_metal-binding"/>
</dbReference>
<dbReference type="OrthoDB" id="5420534at2"/>
<organism evidence="1 2">
    <name type="scientific">Marinifilum breve</name>
    <dbReference type="NCBI Taxonomy" id="2184082"/>
    <lineage>
        <taxon>Bacteria</taxon>
        <taxon>Pseudomonadati</taxon>
        <taxon>Bacteroidota</taxon>
        <taxon>Bacteroidia</taxon>
        <taxon>Marinilabiliales</taxon>
        <taxon>Marinifilaceae</taxon>
    </lineage>
</organism>
<comment type="caution">
    <text evidence="1">The sequence shown here is derived from an EMBL/GenBank/DDBJ whole genome shotgun (WGS) entry which is preliminary data.</text>
</comment>
<evidence type="ECO:0000313" key="1">
    <source>
        <dbReference type="EMBL" id="PXX97960.1"/>
    </source>
</evidence>
<proteinExistence type="predicted"/>
<reference evidence="1 2" key="1">
    <citation type="submission" date="2018-05" db="EMBL/GenBank/DDBJ databases">
        <title>Marinifilum breve JC075T sp. nov., a marine bacterium isolated from Yongle Blue Hole in the South China Sea.</title>
        <authorList>
            <person name="Fu T."/>
        </authorList>
    </citation>
    <scope>NUCLEOTIDE SEQUENCE [LARGE SCALE GENOMIC DNA]</scope>
    <source>
        <strain evidence="1 2">JC075</strain>
    </source>
</reference>
<dbReference type="EMBL" id="QFLI01000008">
    <property type="protein sequence ID" value="PXX97960.1"/>
    <property type="molecule type" value="Genomic_DNA"/>
</dbReference>
<dbReference type="Pfam" id="PF10050">
    <property type="entry name" value="DUF2284"/>
    <property type="match status" value="1"/>
</dbReference>
<dbReference type="AlphaFoldDB" id="A0A2V3ZWR3"/>
<keyword evidence="2" id="KW-1185">Reference proteome</keyword>
<accession>A0A2V3ZWR3</accession>
<sequence length="212" mass="24979">MLYKLFLRKQLLYFCDKLNITMIEVKTDTIVKHFKNRKIEMERKVLEIPKSEIFLFLNKEEFNSHCRNACPNHNSKWTCPPNCPNFEDYSESYSKIQLFLFVTSTKQFDFLPQEECSLEAYNFTKEELQNYLRINEPIDGKMIAANSCEVCATCSIINGKPCYFPEKMRYNLVAFGFNVEKILTELFQHELKWSAENIIPEYVSSVGAILKK</sequence>
<protein>
    <recommendedName>
        <fullName evidence="3">Metal-binding protein</fullName>
    </recommendedName>
</protein>
<evidence type="ECO:0008006" key="3">
    <source>
        <dbReference type="Google" id="ProtNLM"/>
    </source>
</evidence>
<name>A0A2V3ZWR3_9BACT</name>
<dbReference type="Proteomes" id="UP000248079">
    <property type="component" value="Unassembled WGS sequence"/>
</dbReference>
<evidence type="ECO:0000313" key="2">
    <source>
        <dbReference type="Proteomes" id="UP000248079"/>
    </source>
</evidence>